<accession>A0A0F9DRC6</accession>
<dbReference type="AlphaFoldDB" id="A0A0F9DRC6"/>
<comment type="caution">
    <text evidence="2">The sequence shown here is derived from an EMBL/GenBank/DDBJ whole genome shotgun (WGS) entry which is preliminary data.</text>
</comment>
<protein>
    <submittedName>
        <fullName evidence="2">Uncharacterized protein</fullName>
    </submittedName>
</protein>
<proteinExistence type="predicted"/>
<organism evidence="2">
    <name type="scientific">marine sediment metagenome</name>
    <dbReference type="NCBI Taxonomy" id="412755"/>
    <lineage>
        <taxon>unclassified sequences</taxon>
        <taxon>metagenomes</taxon>
        <taxon>ecological metagenomes</taxon>
    </lineage>
</organism>
<evidence type="ECO:0000313" key="2">
    <source>
        <dbReference type="EMBL" id="KKL20196.1"/>
    </source>
</evidence>
<gene>
    <name evidence="2" type="ORF">LCGC14_2457890</name>
</gene>
<feature type="region of interest" description="Disordered" evidence="1">
    <location>
        <begin position="126"/>
        <end position="145"/>
    </location>
</feature>
<dbReference type="EMBL" id="LAZR01038194">
    <property type="protein sequence ID" value="KKL20196.1"/>
    <property type="molecule type" value="Genomic_DNA"/>
</dbReference>
<sequence length="145" mass="16756">MHIVTQSISKDEPCHGLYDGPRNIPRKGHRWVQAVYVIRDDAIAEYLEDIGPASDYARIQPMMIPSFGENTVAQLQEFALKNRHDEYWAKRVDEMLAESTLIEDHLRQFEVDREVIRNRSHFGPGIAAQRNGYPRKAAREHGRST</sequence>
<reference evidence="2" key="1">
    <citation type="journal article" date="2015" name="Nature">
        <title>Complex archaea that bridge the gap between prokaryotes and eukaryotes.</title>
        <authorList>
            <person name="Spang A."/>
            <person name="Saw J.H."/>
            <person name="Jorgensen S.L."/>
            <person name="Zaremba-Niedzwiedzka K."/>
            <person name="Martijn J."/>
            <person name="Lind A.E."/>
            <person name="van Eijk R."/>
            <person name="Schleper C."/>
            <person name="Guy L."/>
            <person name="Ettema T.J."/>
        </authorList>
    </citation>
    <scope>NUCLEOTIDE SEQUENCE</scope>
</reference>
<evidence type="ECO:0000256" key="1">
    <source>
        <dbReference type="SAM" id="MobiDB-lite"/>
    </source>
</evidence>
<name>A0A0F9DRC6_9ZZZZ</name>